<dbReference type="EMBL" id="JBHRXN010000036">
    <property type="protein sequence ID" value="MFC3533649.1"/>
    <property type="molecule type" value="Genomic_DNA"/>
</dbReference>
<dbReference type="Proteomes" id="UP001595741">
    <property type="component" value="Unassembled WGS sequence"/>
</dbReference>
<dbReference type="PROSITE" id="PS50268">
    <property type="entry name" value="CADHERIN_2"/>
    <property type="match status" value="1"/>
</dbReference>
<evidence type="ECO:0000259" key="3">
    <source>
        <dbReference type="PROSITE" id="PS50268"/>
    </source>
</evidence>
<keyword evidence="1" id="KW-0812">Transmembrane</keyword>
<gene>
    <name evidence="4" type="ORF">ACFOLG_15865</name>
</gene>
<organism evidence="4 5">
    <name type="scientific">Vogesella facilis</name>
    <dbReference type="NCBI Taxonomy" id="1655232"/>
    <lineage>
        <taxon>Bacteria</taxon>
        <taxon>Pseudomonadati</taxon>
        <taxon>Pseudomonadota</taxon>
        <taxon>Betaproteobacteria</taxon>
        <taxon>Neisseriales</taxon>
        <taxon>Chromobacteriaceae</taxon>
        <taxon>Vogesella</taxon>
    </lineage>
</organism>
<dbReference type="PANTHER" id="PTHR24026:SF126">
    <property type="entry name" value="PROTOCADHERIN FAT 4"/>
    <property type="match status" value="1"/>
</dbReference>
<proteinExistence type="predicted"/>
<dbReference type="RefSeq" id="WP_386093584.1">
    <property type="nucleotide sequence ID" value="NZ_JBHRXN010000036.1"/>
</dbReference>
<dbReference type="PANTHER" id="PTHR24026">
    <property type="entry name" value="FAT ATYPICAL CADHERIN-RELATED"/>
    <property type="match status" value="1"/>
</dbReference>
<evidence type="ECO:0000256" key="2">
    <source>
        <dbReference type="ARBA" id="ARBA00022989"/>
    </source>
</evidence>
<accession>A0ABV7RH49</accession>
<dbReference type="CDD" id="cd11304">
    <property type="entry name" value="Cadherin_repeat"/>
    <property type="match status" value="1"/>
</dbReference>
<dbReference type="InterPro" id="IPR002126">
    <property type="entry name" value="Cadherin-like_dom"/>
</dbReference>
<evidence type="ECO:0000256" key="1">
    <source>
        <dbReference type="ARBA" id="ARBA00022692"/>
    </source>
</evidence>
<feature type="non-terminal residue" evidence="4">
    <location>
        <position position="92"/>
    </location>
</feature>
<feature type="non-terminal residue" evidence="4">
    <location>
        <position position="1"/>
    </location>
</feature>
<dbReference type="Gene3D" id="2.60.40.60">
    <property type="entry name" value="Cadherins"/>
    <property type="match status" value="1"/>
</dbReference>
<keyword evidence="2" id="KW-1133">Transmembrane helix</keyword>
<evidence type="ECO:0000313" key="4">
    <source>
        <dbReference type="EMBL" id="MFC3533649.1"/>
    </source>
</evidence>
<reference evidence="5" key="1">
    <citation type="journal article" date="2019" name="Int. J. Syst. Evol. Microbiol.">
        <title>The Global Catalogue of Microorganisms (GCM) 10K type strain sequencing project: providing services to taxonomists for standard genome sequencing and annotation.</title>
        <authorList>
            <consortium name="The Broad Institute Genomics Platform"/>
            <consortium name="The Broad Institute Genome Sequencing Center for Infectious Disease"/>
            <person name="Wu L."/>
            <person name="Ma J."/>
        </authorList>
    </citation>
    <scope>NUCLEOTIDE SEQUENCE [LARGE SCALE GENOMIC DNA]</scope>
    <source>
        <strain evidence="5">KCTC 42742</strain>
    </source>
</reference>
<dbReference type="SUPFAM" id="SSF49313">
    <property type="entry name" value="Cadherin-like"/>
    <property type="match status" value="1"/>
</dbReference>
<name>A0ABV7RH49_9NEIS</name>
<dbReference type="InterPro" id="IPR015919">
    <property type="entry name" value="Cadherin-like_sf"/>
</dbReference>
<feature type="domain" description="Cadherin" evidence="3">
    <location>
        <begin position="1"/>
        <end position="45"/>
    </location>
</feature>
<evidence type="ECO:0000313" key="5">
    <source>
        <dbReference type="Proteomes" id="UP001595741"/>
    </source>
</evidence>
<sequence>TVAGALDYETASSHSITVLATSADGSSNSQSFTIDVGNVNDNPVVGPSDSNAAANLVLENAAIGATVGLTAFASDADAGGQAITYSLSDNAG</sequence>
<keyword evidence="5" id="KW-1185">Reference proteome</keyword>
<protein>
    <submittedName>
        <fullName evidence="4">Cadherin repeat domain-containing protein</fullName>
    </submittedName>
</protein>
<comment type="caution">
    <text evidence="4">The sequence shown here is derived from an EMBL/GenBank/DDBJ whole genome shotgun (WGS) entry which is preliminary data.</text>
</comment>
<keyword evidence="2" id="KW-0472">Membrane</keyword>